<dbReference type="RefSeq" id="WP_281842730.1">
    <property type="nucleotide sequence ID" value="NZ_BROH01000007.1"/>
</dbReference>
<dbReference type="InterPro" id="IPR052942">
    <property type="entry name" value="LPS_cholinephosphotransferase"/>
</dbReference>
<accession>A0ABQ5LUN4</accession>
<dbReference type="PANTHER" id="PTHR43404">
    <property type="entry name" value="LIPOPOLYSACCHARIDE CHOLINEPHOSPHOTRANSFERASE LICD"/>
    <property type="match status" value="1"/>
</dbReference>
<protein>
    <recommendedName>
        <fullName evidence="1">LicD/FKTN/FKRP nucleotidyltransferase domain-containing protein</fullName>
    </recommendedName>
</protein>
<reference evidence="2" key="1">
    <citation type="journal article" date="2023" name="Int. J. Syst. Evol. Microbiol.">
        <title>Sinisalibacter aestuarii sp. nov., isolated from estuarine sediment of the Arakawa River.</title>
        <authorList>
            <person name="Arafat S.T."/>
            <person name="Hirano S."/>
            <person name="Sato A."/>
            <person name="Takeuchi K."/>
            <person name="Yasuda T."/>
            <person name="Terahara T."/>
            <person name="Hamada M."/>
            <person name="Kobayashi T."/>
        </authorList>
    </citation>
    <scope>NUCLEOTIDE SEQUENCE</scope>
    <source>
        <strain evidence="2">B-399</strain>
    </source>
</reference>
<dbReference type="EMBL" id="BROH01000007">
    <property type="protein sequence ID" value="GKY88694.1"/>
    <property type="molecule type" value="Genomic_DNA"/>
</dbReference>
<sequence>MPTVKKKAPATPGRTAEIRAIALAEILAPRGDFPHWHYFGELKELRPRKPGLDWYEAMVLVCMIGRIRPSQTMAHLNALRAQREVRGESDRFDRLKQQIDDYLAPEIFTNHGFKTSNFSTLDHDHVWDHVGTLIADLKQEGYEVFLNSGTLLGVVRDGRLIEHDDDIDLAVVIPATSERKAAAAWKGLLAELEQKGLLDPEGKKVRGIAKLRPAGATEIDLFPAWVANGKVYVYPHTRGQLKRDEVFPTRPCPVTGYDIPAEPEKMLALNYGEGWREPDPFFKFPWGAAYQAFSEFLKEVAE</sequence>
<dbReference type="InterPro" id="IPR007074">
    <property type="entry name" value="LicD/FKTN/FKRP_NTP_transf"/>
</dbReference>
<gene>
    <name evidence="2" type="ORF">STA1M1_25630</name>
</gene>
<evidence type="ECO:0000313" key="3">
    <source>
        <dbReference type="Proteomes" id="UP001144205"/>
    </source>
</evidence>
<dbReference type="Pfam" id="PF04991">
    <property type="entry name" value="LicD"/>
    <property type="match status" value="1"/>
</dbReference>
<evidence type="ECO:0000313" key="2">
    <source>
        <dbReference type="EMBL" id="GKY88694.1"/>
    </source>
</evidence>
<proteinExistence type="predicted"/>
<feature type="domain" description="LicD/FKTN/FKRP nucleotidyltransferase" evidence="1">
    <location>
        <begin position="139"/>
        <end position="173"/>
    </location>
</feature>
<evidence type="ECO:0000259" key="1">
    <source>
        <dbReference type="Pfam" id="PF04991"/>
    </source>
</evidence>
<dbReference type="Proteomes" id="UP001144205">
    <property type="component" value="Unassembled WGS sequence"/>
</dbReference>
<dbReference type="PANTHER" id="PTHR43404:SF1">
    <property type="entry name" value="MNN4P"/>
    <property type="match status" value="1"/>
</dbReference>
<comment type="caution">
    <text evidence="2">The sequence shown here is derived from an EMBL/GenBank/DDBJ whole genome shotgun (WGS) entry which is preliminary data.</text>
</comment>
<keyword evidence="3" id="KW-1185">Reference proteome</keyword>
<name>A0ABQ5LUN4_9RHOB</name>
<organism evidence="2 3">
    <name type="scientific">Sinisalibacter aestuarii</name>
    <dbReference type="NCBI Taxonomy" id="2949426"/>
    <lineage>
        <taxon>Bacteria</taxon>
        <taxon>Pseudomonadati</taxon>
        <taxon>Pseudomonadota</taxon>
        <taxon>Alphaproteobacteria</taxon>
        <taxon>Rhodobacterales</taxon>
        <taxon>Roseobacteraceae</taxon>
        <taxon>Sinisalibacter</taxon>
    </lineage>
</organism>